<dbReference type="OrthoDB" id="7062407at2"/>
<dbReference type="RefSeq" id="WP_006915092.1">
    <property type="nucleotide sequence ID" value="NZ_AFNV02000007.1"/>
</dbReference>
<evidence type="ECO:0000313" key="1">
    <source>
        <dbReference type="EMBL" id="ERJ19807.1"/>
    </source>
</evidence>
<accession>U2ENW1</accession>
<keyword evidence="2" id="KW-1185">Reference proteome</keyword>
<comment type="caution">
    <text evidence="1">The sequence shown here is derived from an EMBL/GenBank/DDBJ whole genome shotgun (WGS) entry which is preliminary data.</text>
</comment>
<sequence>MKFEETFDFDHSVETVMNMFTDETYFLAKYERMGGRKPELVNCDKKDDHFSITVRHALDASKLSFPEIIQKRIGDRLMLRQTDAWDIPRQSGRIDIDIEKTPVDIKIDMRLTDDSGKARLKLAFDIDAQVPLLGSKIEKAIAGPITQRFKHDMKISNKMAGDYAAS</sequence>
<dbReference type="Pfam" id="PF10698">
    <property type="entry name" value="DUF2505"/>
    <property type="match status" value="1"/>
</dbReference>
<reference evidence="1 2" key="2">
    <citation type="journal article" date="2013" name="PLoS ONE">
        <title>INDIGO - INtegrated Data Warehouse of MIcrobial GenOmes with Examples from the Red Sea Extremophiles.</title>
        <authorList>
            <person name="Alam I."/>
            <person name="Antunes A."/>
            <person name="Kamau A.A."/>
            <person name="Ba Alawi W."/>
            <person name="Kalkatawi M."/>
            <person name="Stingl U."/>
            <person name="Bajic V.B."/>
        </authorList>
    </citation>
    <scope>NUCLEOTIDE SEQUENCE [LARGE SCALE GENOMIC DNA]</scope>
    <source>
        <strain evidence="1 2">E1L3A</strain>
    </source>
</reference>
<reference evidence="1 2" key="1">
    <citation type="journal article" date="2011" name="J. Bacteriol.">
        <title>Genome sequence of Salinisphaera shabanensis, a gammaproteobacterium from the harsh, variable environment of the brine-seawater interface of the Shaban Deep in the Red Sea.</title>
        <authorList>
            <person name="Antunes A."/>
            <person name="Alam I."/>
            <person name="Bajic V.B."/>
            <person name="Stingl U."/>
        </authorList>
    </citation>
    <scope>NUCLEOTIDE SEQUENCE [LARGE SCALE GENOMIC DNA]</scope>
    <source>
        <strain evidence="1 2">E1L3A</strain>
    </source>
</reference>
<protein>
    <submittedName>
        <fullName evidence="1">Uncharacterized protein</fullName>
    </submittedName>
</protein>
<dbReference type="STRING" id="1033802.SSPSH_001278"/>
<dbReference type="InterPro" id="IPR019639">
    <property type="entry name" value="DUF2505"/>
</dbReference>
<name>U2ENW1_9GAMM</name>
<dbReference type="Proteomes" id="UP000006242">
    <property type="component" value="Unassembled WGS sequence"/>
</dbReference>
<evidence type="ECO:0000313" key="2">
    <source>
        <dbReference type="Proteomes" id="UP000006242"/>
    </source>
</evidence>
<gene>
    <name evidence="1" type="ORF">SSPSH_001278</name>
</gene>
<proteinExistence type="predicted"/>
<dbReference type="EMBL" id="AFNV02000007">
    <property type="protein sequence ID" value="ERJ19807.1"/>
    <property type="molecule type" value="Genomic_DNA"/>
</dbReference>
<organism evidence="1 2">
    <name type="scientific">Salinisphaera shabanensis E1L3A</name>
    <dbReference type="NCBI Taxonomy" id="1033802"/>
    <lineage>
        <taxon>Bacteria</taxon>
        <taxon>Pseudomonadati</taxon>
        <taxon>Pseudomonadota</taxon>
        <taxon>Gammaproteobacteria</taxon>
        <taxon>Salinisphaerales</taxon>
        <taxon>Salinisphaeraceae</taxon>
        <taxon>Salinisphaera</taxon>
    </lineage>
</organism>
<dbReference type="AlphaFoldDB" id="U2ENW1"/>